<dbReference type="EMBL" id="CAJHZY010000008">
    <property type="protein sequence ID" value="CAD7766716.1"/>
    <property type="molecule type" value="Genomic_DNA"/>
</dbReference>
<dbReference type="InterPro" id="IPR035069">
    <property type="entry name" value="TTHA1013/TTHA0281-like"/>
</dbReference>
<protein>
    <recommendedName>
        <fullName evidence="3">HicB-like antitoxin of toxin-antitoxin system domain-containing protein</fullName>
    </recommendedName>
</protein>
<accession>A0A811ZZ97</accession>
<sequence length="92" mass="10161">MKKIIATVEIWKEGGMFTAYCPELDVASCGHTSEEAKKNLREVIEIQLEETARLGTLNDFLAEAGYAVEDKVLKIEKKIVGFEELSISVGAL</sequence>
<gene>
    <name evidence="1" type="ORF">DNFNHJIP_00114</name>
</gene>
<evidence type="ECO:0000313" key="1">
    <source>
        <dbReference type="EMBL" id="CAD7766716.1"/>
    </source>
</evidence>
<name>A0A811ZZ97_9EURY</name>
<dbReference type="SUPFAM" id="SSF143100">
    <property type="entry name" value="TTHA1013/TTHA0281-like"/>
    <property type="match status" value="1"/>
</dbReference>
<evidence type="ECO:0000313" key="2">
    <source>
        <dbReference type="Proteomes" id="UP000614580"/>
    </source>
</evidence>
<proteinExistence type="predicted"/>
<dbReference type="Proteomes" id="UP000614580">
    <property type="component" value="Unassembled WGS sequence"/>
</dbReference>
<dbReference type="Gene3D" id="3.30.160.250">
    <property type="match status" value="1"/>
</dbReference>
<reference evidence="1" key="1">
    <citation type="submission" date="2020-12" db="EMBL/GenBank/DDBJ databases">
        <authorList>
            <person name="Hahn C.J."/>
            <person name="Laso-Perez R."/>
            <person name="Vulcano F."/>
            <person name="Vaziourakis K.-M."/>
            <person name="Stokke R."/>
            <person name="Steen I.H."/>
            <person name="Teske A."/>
            <person name="Boetius A."/>
            <person name="Liebeke M."/>
            <person name="Amann R."/>
            <person name="Knittel K."/>
        </authorList>
    </citation>
    <scope>NUCLEOTIDE SEQUENCE</scope>
    <source>
        <strain evidence="1">Gfbio:c6db26ca-90af-429b-aeed-0e3e8aed0b5e:GoM-Arc1_AMV-AAA_792_C10</strain>
    </source>
</reference>
<evidence type="ECO:0008006" key="3">
    <source>
        <dbReference type="Google" id="ProtNLM"/>
    </source>
</evidence>
<comment type="caution">
    <text evidence="1">The sequence shown here is derived from an EMBL/GenBank/DDBJ whole genome shotgun (WGS) entry which is preliminary data.</text>
</comment>
<organism evidence="1 2">
    <name type="scientific">Candidatus Argoarchaeum ethanivorans</name>
    <dbReference type="NCBI Taxonomy" id="2608793"/>
    <lineage>
        <taxon>Archaea</taxon>
        <taxon>Methanobacteriati</taxon>
        <taxon>Methanobacteriota</taxon>
        <taxon>Stenosarchaea group</taxon>
        <taxon>Methanomicrobia</taxon>
        <taxon>Methanosarcinales</taxon>
        <taxon>Methanosarcinales incertae sedis</taxon>
        <taxon>GOM Arc I cluster</taxon>
        <taxon>Candidatus Argoarchaeum</taxon>
    </lineage>
</organism>
<dbReference type="AlphaFoldDB" id="A0A811ZZ97"/>